<proteinExistence type="predicted"/>
<protein>
    <submittedName>
        <fullName evidence="1">Uncharacterized protein</fullName>
    </submittedName>
</protein>
<gene>
    <name evidence="1" type="ORF">CINCED_3A005521</name>
</gene>
<dbReference type="EMBL" id="CABPRJ010001550">
    <property type="protein sequence ID" value="VVC39013.1"/>
    <property type="molecule type" value="Genomic_DNA"/>
</dbReference>
<keyword evidence="2" id="KW-1185">Reference proteome</keyword>
<feature type="non-terminal residue" evidence="1">
    <location>
        <position position="1"/>
    </location>
</feature>
<organism evidence="1 2">
    <name type="scientific">Cinara cedri</name>
    <dbReference type="NCBI Taxonomy" id="506608"/>
    <lineage>
        <taxon>Eukaryota</taxon>
        <taxon>Metazoa</taxon>
        <taxon>Ecdysozoa</taxon>
        <taxon>Arthropoda</taxon>
        <taxon>Hexapoda</taxon>
        <taxon>Insecta</taxon>
        <taxon>Pterygota</taxon>
        <taxon>Neoptera</taxon>
        <taxon>Paraneoptera</taxon>
        <taxon>Hemiptera</taxon>
        <taxon>Sternorrhyncha</taxon>
        <taxon>Aphidomorpha</taxon>
        <taxon>Aphidoidea</taxon>
        <taxon>Aphididae</taxon>
        <taxon>Lachninae</taxon>
        <taxon>Cinara</taxon>
    </lineage>
</organism>
<accession>A0A5E4N600</accession>
<evidence type="ECO:0000313" key="1">
    <source>
        <dbReference type="EMBL" id="VVC39013.1"/>
    </source>
</evidence>
<dbReference type="Proteomes" id="UP000325440">
    <property type="component" value="Unassembled WGS sequence"/>
</dbReference>
<name>A0A5E4N600_9HEMI</name>
<reference evidence="1 2" key="1">
    <citation type="submission" date="2019-08" db="EMBL/GenBank/DDBJ databases">
        <authorList>
            <person name="Alioto T."/>
            <person name="Alioto T."/>
            <person name="Gomez Garrido J."/>
        </authorList>
    </citation>
    <scope>NUCLEOTIDE SEQUENCE [LARGE SCALE GENOMIC DNA]</scope>
</reference>
<dbReference type="AlphaFoldDB" id="A0A5E4N600"/>
<sequence length="65" mass="6947">SMNIGGGLTDLGWLASCDCSALSVSIWVSSLRRANGKKRFGEMKILVSFLGCGEVGVMGDLWRLP</sequence>
<evidence type="ECO:0000313" key="2">
    <source>
        <dbReference type="Proteomes" id="UP000325440"/>
    </source>
</evidence>